<accession>A0A5J6TFT1</accession>
<dbReference type="GeneID" id="55618513"/>
<proteinExistence type="predicted"/>
<dbReference type="EMBL" id="MK947459">
    <property type="protein sequence ID" value="QFG07622.1"/>
    <property type="molecule type" value="Genomic_DNA"/>
</dbReference>
<dbReference type="Proteomes" id="UP000327388">
    <property type="component" value="Segment"/>
</dbReference>
<name>A0A5J6TFT1_9CAUD</name>
<evidence type="ECO:0000313" key="2">
    <source>
        <dbReference type="Proteomes" id="UP000327388"/>
    </source>
</evidence>
<reference evidence="1 2" key="1">
    <citation type="submission" date="2019-05" db="EMBL/GenBank/DDBJ databases">
        <title>Whole genome sequence analysis of broad host range Salmonella enterica bacteriophages.</title>
        <authorList>
            <person name="Bhandare S.G."/>
            <person name="Colavecchio A."/>
            <person name="Emond-Rheault J.-G."/>
            <person name="Hamel J."/>
            <person name="Kukavica-Ibrulj I."/>
            <person name="Boyle B."/>
            <person name="Levesque R.C."/>
            <person name="Goodridge L."/>
        </authorList>
    </citation>
    <scope>NUCLEOTIDE SEQUENCE [LARGE SCALE GENOMIC DNA]</scope>
</reference>
<organism evidence="1 2">
    <name type="scientific">Salmonella phage vB_SenS_SB13</name>
    <dbReference type="NCBI Taxonomy" id="2591135"/>
    <lineage>
        <taxon>Viruses</taxon>
        <taxon>Duplodnaviria</taxon>
        <taxon>Heunggongvirae</taxon>
        <taxon>Uroviricota</taxon>
        <taxon>Caudoviricetes</taxon>
        <taxon>Demerecviridae</taxon>
        <taxon>Markadamsvirinae</taxon>
        <taxon>Epseptimavirus</taxon>
        <taxon>Epseptimavirus SB13</taxon>
    </lineage>
</organism>
<dbReference type="RefSeq" id="YP_009848095.1">
    <property type="nucleotide sequence ID" value="NC_048781.1"/>
</dbReference>
<sequence length="56" mass="6618">MDNRRIVVYIRLDLHPRRVSVESYMDFSSPTFSLLPLGHAPYFTLCLAHVENHRFV</sequence>
<dbReference type="KEGG" id="vg:55618513"/>
<keyword evidence="2" id="KW-1185">Reference proteome</keyword>
<protein>
    <submittedName>
        <fullName evidence="1">Uncharacterized protein</fullName>
    </submittedName>
</protein>
<evidence type="ECO:0000313" key="1">
    <source>
        <dbReference type="EMBL" id="QFG07622.1"/>
    </source>
</evidence>